<proteinExistence type="predicted"/>
<dbReference type="Pfam" id="PF10934">
    <property type="entry name" value="Sheath_initiator"/>
    <property type="match status" value="1"/>
</dbReference>
<organism evidence="1">
    <name type="scientific">uncultured Caudovirales phage</name>
    <dbReference type="NCBI Taxonomy" id="2100421"/>
    <lineage>
        <taxon>Viruses</taxon>
        <taxon>Duplodnaviria</taxon>
        <taxon>Heunggongvirae</taxon>
        <taxon>Uroviricota</taxon>
        <taxon>Caudoviricetes</taxon>
        <taxon>Peduoviridae</taxon>
        <taxon>Maltschvirus</taxon>
        <taxon>Maltschvirus maltsch</taxon>
    </lineage>
</organism>
<dbReference type="EMBL" id="MF417903">
    <property type="protein sequence ID" value="ASN70242.1"/>
    <property type="molecule type" value="Genomic_DNA"/>
</dbReference>
<accession>A0A2H4J4S8</accession>
<evidence type="ECO:0000313" key="1">
    <source>
        <dbReference type="EMBL" id="ASN70242.1"/>
    </source>
</evidence>
<dbReference type="SUPFAM" id="SSF160719">
    <property type="entry name" value="gpW/gp25-like"/>
    <property type="match status" value="1"/>
</dbReference>
<evidence type="ECO:0008006" key="2">
    <source>
        <dbReference type="Google" id="ProtNLM"/>
    </source>
</evidence>
<reference evidence="1" key="1">
    <citation type="submission" date="2017-06" db="EMBL/GenBank/DDBJ databases">
        <title>Novel phages from South African skin metaviromes.</title>
        <authorList>
            <person name="van Zyl L.J."/>
            <person name="Abrahams Y."/>
            <person name="Stander E.A."/>
            <person name="Kirby B.M."/>
            <person name="Clavaud C."/>
            <person name="Farcet C."/>
            <person name="Breton L."/>
            <person name="Trindade M.I."/>
        </authorList>
    </citation>
    <scope>NUCLEOTIDE SEQUENCE</scope>
</reference>
<dbReference type="InterPro" id="IPR020288">
    <property type="entry name" value="Sheath_initiator"/>
</dbReference>
<name>A0A2H4J4S8_9CAUD</name>
<gene>
    <name evidence="1" type="ORF">10F3_57</name>
</gene>
<dbReference type="Gene3D" id="3.10.450.40">
    <property type="match status" value="1"/>
</dbReference>
<sequence length="120" mass="13656">MKTLKLVNGDLIFKDGELEMIEGDEELAQAVELILKTSLGEFELDEFLGVDRENLLGKNLDEEEAQYDIIEAIAQEERIATVEDIEFQFDRKARSSRIKLKLIKEEDGQELQLGGVDVVE</sequence>
<protein>
    <recommendedName>
        <fullName evidence="2">DUF2634 domain-containing protein</fullName>
    </recommendedName>
</protein>